<comment type="caution">
    <text evidence="2">The sequence shown here is derived from an EMBL/GenBank/DDBJ whole genome shotgun (WGS) entry which is preliminary data.</text>
</comment>
<accession>A0AAD6Z679</accession>
<proteinExistence type="predicted"/>
<evidence type="ECO:0000313" key="2">
    <source>
        <dbReference type="EMBL" id="KAJ7307949.1"/>
    </source>
</evidence>
<organism evidence="2 3">
    <name type="scientific">Mycena albidolilacea</name>
    <dbReference type="NCBI Taxonomy" id="1033008"/>
    <lineage>
        <taxon>Eukaryota</taxon>
        <taxon>Fungi</taxon>
        <taxon>Dikarya</taxon>
        <taxon>Basidiomycota</taxon>
        <taxon>Agaricomycotina</taxon>
        <taxon>Agaricomycetes</taxon>
        <taxon>Agaricomycetidae</taxon>
        <taxon>Agaricales</taxon>
        <taxon>Marasmiineae</taxon>
        <taxon>Mycenaceae</taxon>
        <taxon>Mycena</taxon>
    </lineage>
</organism>
<feature type="compositionally biased region" description="Basic and acidic residues" evidence="1">
    <location>
        <begin position="113"/>
        <end position="128"/>
    </location>
</feature>
<reference evidence="2" key="1">
    <citation type="submission" date="2023-03" db="EMBL/GenBank/DDBJ databases">
        <title>Massive genome expansion in bonnet fungi (Mycena s.s.) driven by repeated elements and novel gene families across ecological guilds.</title>
        <authorList>
            <consortium name="Lawrence Berkeley National Laboratory"/>
            <person name="Harder C.B."/>
            <person name="Miyauchi S."/>
            <person name="Viragh M."/>
            <person name="Kuo A."/>
            <person name="Thoen E."/>
            <person name="Andreopoulos B."/>
            <person name="Lu D."/>
            <person name="Skrede I."/>
            <person name="Drula E."/>
            <person name="Henrissat B."/>
            <person name="Morin E."/>
            <person name="Kohler A."/>
            <person name="Barry K."/>
            <person name="LaButti K."/>
            <person name="Morin E."/>
            <person name="Salamov A."/>
            <person name="Lipzen A."/>
            <person name="Mereny Z."/>
            <person name="Hegedus B."/>
            <person name="Baldrian P."/>
            <person name="Stursova M."/>
            <person name="Weitz H."/>
            <person name="Taylor A."/>
            <person name="Grigoriev I.V."/>
            <person name="Nagy L.G."/>
            <person name="Martin F."/>
            <person name="Kauserud H."/>
        </authorList>
    </citation>
    <scope>NUCLEOTIDE SEQUENCE</scope>
    <source>
        <strain evidence="2">CBHHK002</strain>
    </source>
</reference>
<dbReference type="EMBL" id="JARIHO010000086">
    <property type="protein sequence ID" value="KAJ7307949.1"/>
    <property type="molecule type" value="Genomic_DNA"/>
</dbReference>
<dbReference type="AlphaFoldDB" id="A0AAD6Z679"/>
<keyword evidence="3" id="KW-1185">Reference proteome</keyword>
<sequence length="153" mass="16905">MCTRGELVGVVEFAIGTAEWAVVLLSSALTIAQALNLAGTAGKLRARAPHAHELTIPLHFHIREDYPEMRRFVGDWGFDLLAQGTIKRPGPSRHAKTVRLSDDEQENDLICFDDNRNGTPDKGKKRAVEDDEEDEEVVSSVAAARLRLARLGF</sequence>
<gene>
    <name evidence="2" type="ORF">DFH08DRAFT_824032</name>
</gene>
<evidence type="ECO:0000256" key="1">
    <source>
        <dbReference type="SAM" id="MobiDB-lite"/>
    </source>
</evidence>
<evidence type="ECO:0000313" key="3">
    <source>
        <dbReference type="Proteomes" id="UP001218218"/>
    </source>
</evidence>
<protein>
    <submittedName>
        <fullName evidence="2">Uncharacterized protein</fullName>
    </submittedName>
</protein>
<name>A0AAD6Z679_9AGAR</name>
<feature type="region of interest" description="Disordered" evidence="1">
    <location>
        <begin position="112"/>
        <end position="134"/>
    </location>
</feature>
<dbReference type="Proteomes" id="UP001218218">
    <property type="component" value="Unassembled WGS sequence"/>
</dbReference>